<organism evidence="2 3">
    <name type="scientific">Exidia glandulosa HHB12029</name>
    <dbReference type="NCBI Taxonomy" id="1314781"/>
    <lineage>
        <taxon>Eukaryota</taxon>
        <taxon>Fungi</taxon>
        <taxon>Dikarya</taxon>
        <taxon>Basidiomycota</taxon>
        <taxon>Agaricomycotina</taxon>
        <taxon>Agaricomycetes</taxon>
        <taxon>Auriculariales</taxon>
        <taxon>Exidiaceae</taxon>
        <taxon>Exidia</taxon>
    </lineage>
</organism>
<gene>
    <name evidence="2" type="ORF">EXIGLDRAFT_579865</name>
</gene>
<dbReference type="InterPro" id="IPR036397">
    <property type="entry name" value="RNaseH_sf"/>
</dbReference>
<accession>A0A165IBU4</accession>
<dbReference type="GO" id="GO:0006313">
    <property type="term" value="P:DNA transposition"/>
    <property type="evidence" value="ECO:0007669"/>
    <property type="project" value="InterPro"/>
</dbReference>
<protein>
    <recommendedName>
        <fullName evidence="1">Transposase Tc1-like domain-containing protein</fullName>
    </recommendedName>
</protein>
<dbReference type="InParanoid" id="A0A165IBU4"/>
<dbReference type="Proteomes" id="UP000077266">
    <property type="component" value="Unassembled WGS sequence"/>
</dbReference>
<dbReference type="InterPro" id="IPR002492">
    <property type="entry name" value="Transposase_Tc1-like"/>
</dbReference>
<dbReference type="GO" id="GO:0015074">
    <property type="term" value="P:DNA integration"/>
    <property type="evidence" value="ECO:0007669"/>
    <property type="project" value="InterPro"/>
</dbReference>
<dbReference type="Gene3D" id="3.30.420.10">
    <property type="entry name" value="Ribonuclease H-like superfamily/Ribonuclease H"/>
    <property type="match status" value="1"/>
</dbReference>
<sequence>VAAAARAERINPRSARKIWHKYLETGTTHERPGSGCLSKLTPANKRLIVRTVHKNCRMPFAEVGNLVNSSAMLVRNVLRPHSYHRRVVKPKPYLKPKHKDGRLSWARENANRCGWDHVAWSDESYMYLGGSRNRVFITRRAGEKYKEDCLIPTFTQSPIRVMVWGCVMQDWKGPLITLEYPGGKGGSMTGARYIAQVLKGAWKPFHAAAVRDLGREVLFQQDGEPSHRAEVTQKWL</sequence>
<dbReference type="OrthoDB" id="2431447at2759"/>
<feature type="domain" description="Transposase Tc1-like" evidence="1">
    <location>
        <begin position="45"/>
        <end position="111"/>
    </location>
</feature>
<name>A0A165IBU4_EXIGL</name>
<keyword evidence="3" id="KW-1185">Reference proteome</keyword>
<proteinExistence type="predicted"/>
<evidence type="ECO:0000313" key="2">
    <source>
        <dbReference type="EMBL" id="KZV93183.1"/>
    </source>
</evidence>
<feature type="non-terminal residue" evidence="2">
    <location>
        <position position="236"/>
    </location>
</feature>
<dbReference type="STRING" id="1314781.A0A165IBU4"/>
<dbReference type="GO" id="GO:0003677">
    <property type="term" value="F:DNA binding"/>
    <property type="evidence" value="ECO:0007669"/>
    <property type="project" value="InterPro"/>
</dbReference>
<dbReference type="Pfam" id="PF01498">
    <property type="entry name" value="HTH_Tnp_Tc3_2"/>
    <property type="match status" value="1"/>
</dbReference>
<reference evidence="2 3" key="1">
    <citation type="journal article" date="2016" name="Mol. Biol. Evol.">
        <title>Comparative Genomics of Early-Diverging Mushroom-Forming Fungi Provides Insights into the Origins of Lignocellulose Decay Capabilities.</title>
        <authorList>
            <person name="Nagy L.G."/>
            <person name="Riley R."/>
            <person name="Tritt A."/>
            <person name="Adam C."/>
            <person name="Daum C."/>
            <person name="Floudas D."/>
            <person name="Sun H."/>
            <person name="Yadav J.S."/>
            <person name="Pangilinan J."/>
            <person name="Larsson K.H."/>
            <person name="Matsuura K."/>
            <person name="Barry K."/>
            <person name="Labutti K."/>
            <person name="Kuo R."/>
            <person name="Ohm R.A."/>
            <person name="Bhattacharya S.S."/>
            <person name="Shirouzu T."/>
            <person name="Yoshinaga Y."/>
            <person name="Martin F.M."/>
            <person name="Grigoriev I.V."/>
            <person name="Hibbett D.S."/>
        </authorList>
    </citation>
    <scope>NUCLEOTIDE SEQUENCE [LARGE SCALE GENOMIC DNA]</scope>
    <source>
        <strain evidence="2 3">HHB12029</strain>
    </source>
</reference>
<dbReference type="AlphaFoldDB" id="A0A165IBU4"/>
<evidence type="ECO:0000313" key="3">
    <source>
        <dbReference type="Proteomes" id="UP000077266"/>
    </source>
</evidence>
<dbReference type="EMBL" id="KV425994">
    <property type="protein sequence ID" value="KZV93183.1"/>
    <property type="molecule type" value="Genomic_DNA"/>
</dbReference>
<feature type="non-terminal residue" evidence="2">
    <location>
        <position position="1"/>
    </location>
</feature>
<evidence type="ECO:0000259" key="1">
    <source>
        <dbReference type="Pfam" id="PF01498"/>
    </source>
</evidence>